<dbReference type="InterPro" id="IPR027417">
    <property type="entry name" value="P-loop_NTPase"/>
</dbReference>
<evidence type="ECO:0000256" key="5">
    <source>
        <dbReference type="ARBA" id="ARBA00023134"/>
    </source>
</evidence>
<dbReference type="OMA" id="NYCKLMK"/>
<evidence type="ECO:0000256" key="6">
    <source>
        <dbReference type="RuleBase" id="RU365059"/>
    </source>
</evidence>
<dbReference type="eggNOG" id="KOG1534">
    <property type="taxonomic scope" value="Eukaryota"/>
</dbReference>
<dbReference type="FunCoup" id="F2U893">
    <property type="interactions" value="603"/>
</dbReference>
<dbReference type="InterPro" id="IPR030228">
    <property type="entry name" value="Gpn3"/>
</dbReference>
<dbReference type="AlphaFoldDB" id="F2U893"/>
<dbReference type="PANTHER" id="PTHR21231">
    <property type="entry name" value="XPA-BINDING PROTEIN 1-RELATED"/>
    <property type="match status" value="1"/>
</dbReference>
<evidence type="ECO:0000256" key="2">
    <source>
        <dbReference type="ARBA" id="ARBA00014587"/>
    </source>
</evidence>
<dbReference type="GeneID" id="16075008"/>
<accession>F2U893</accession>
<dbReference type="SUPFAM" id="SSF52540">
    <property type="entry name" value="P-loop containing nucleoside triphosphate hydrolases"/>
    <property type="match status" value="1"/>
</dbReference>
<reference evidence="7" key="1">
    <citation type="submission" date="2009-08" db="EMBL/GenBank/DDBJ databases">
        <title>Annotation of Salpingoeca rosetta.</title>
        <authorList>
            <consortium name="The Broad Institute Genome Sequencing Platform"/>
            <person name="Russ C."/>
            <person name="Cuomo C."/>
            <person name="Burger G."/>
            <person name="Gray M.W."/>
            <person name="Holland P.W.H."/>
            <person name="King N."/>
            <person name="Lang F.B.F."/>
            <person name="Roger A.J."/>
            <person name="Ruiz-Trillo I."/>
            <person name="Young S.K."/>
            <person name="Zeng Q."/>
            <person name="Gargeya S."/>
            <person name="Alvarado L."/>
            <person name="Berlin A."/>
            <person name="Chapman S.B."/>
            <person name="Chen Z."/>
            <person name="Freedman E."/>
            <person name="Gellesch M."/>
            <person name="Goldberg J."/>
            <person name="Griggs A."/>
            <person name="Gujja S."/>
            <person name="Heilman E."/>
            <person name="Heiman D."/>
            <person name="Howarth C."/>
            <person name="Mehta T."/>
            <person name="Neiman D."/>
            <person name="Pearson M."/>
            <person name="Roberts A."/>
            <person name="Saif S."/>
            <person name="Shea T."/>
            <person name="Shenoy N."/>
            <person name="Sisk P."/>
            <person name="Stolte C."/>
            <person name="Sykes S."/>
            <person name="White J."/>
            <person name="Yandava C."/>
            <person name="Haas B."/>
            <person name="Nusbaum C."/>
            <person name="Birren B."/>
        </authorList>
    </citation>
    <scope>NUCLEOTIDE SEQUENCE [LARGE SCALE GENOMIC DNA]</scope>
    <source>
        <strain evidence="7">ATCC 50818</strain>
    </source>
</reference>
<dbReference type="GO" id="GO:0003924">
    <property type="term" value="F:GTPase activity"/>
    <property type="evidence" value="ECO:0007669"/>
    <property type="project" value="TreeGrafter"/>
</dbReference>
<keyword evidence="3 6" id="KW-0547">Nucleotide-binding</keyword>
<dbReference type="PANTHER" id="PTHR21231:SF7">
    <property type="entry name" value="GPN-LOOP GTPASE 3"/>
    <property type="match status" value="1"/>
</dbReference>
<evidence type="ECO:0000256" key="3">
    <source>
        <dbReference type="ARBA" id="ARBA00022741"/>
    </source>
</evidence>
<comment type="function">
    <text evidence="6">Small GTPase required for proper nuclear import of RNA polymerase II and III (RNAPII and RNAPIII). May act at an RNAP assembly step prior to nuclear import.</text>
</comment>
<dbReference type="GO" id="GO:0005525">
    <property type="term" value="F:GTP binding"/>
    <property type="evidence" value="ECO:0007669"/>
    <property type="project" value="UniProtKB-KW"/>
</dbReference>
<protein>
    <recommendedName>
        <fullName evidence="2 6">GPN-loop GTPase 3</fullName>
    </recommendedName>
</protein>
<evidence type="ECO:0000256" key="4">
    <source>
        <dbReference type="ARBA" id="ARBA00022801"/>
    </source>
</evidence>
<dbReference type="CDD" id="cd17872">
    <property type="entry name" value="GPN3"/>
    <property type="match status" value="1"/>
</dbReference>
<dbReference type="KEGG" id="sre:PTSG_04337"/>
<evidence type="ECO:0000313" key="7">
    <source>
        <dbReference type="EMBL" id="EGD72601.1"/>
    </source>
</evidence>
<dbReference type="Proteomes" id="UP000007799">
    <property type="component" value="Unassembled WGS sequence"/>
</dbReference>
<dbReference type="RefSeq" id="XP_004994424.1">
    <property type="nucleotide sequence ID" value="XM_004994367.1"/>
</dbReference>
<dbReference type="Pfam" id="PF03029">
    <property type="entry name" value="ATP_bind_1"/>
    <property type="match status" value="1"/>
</dbReference>
<keyword evidence="4 6" id="KW-0378">Hydrolase</keyword>
<comment type="similarity">
    <text evidence="1 6">Belongs to the GPN-loop GTPase family.</text>
</comment>
<proteinExistence type="inferred from homology"/>
<dbReference type="FunFam" id="3.40.50.300:FF:000552">
    <property type="entry name" value="GPN-loop GTPase 3"/>
    <property type="match status" value="1"/>
</dbReference>
<dbReference type="Gene3D" id="3.40.50.300">
    <property type="entry name" value="P-loop containing nucleotide triphosphate hydrolases"/>
    <property type="match status" value="1"/>
</dbReference>
<name>F2U893_SALR5</name>
<dbReference type="InterPro" id="IPR004130">
    <property type="entry name" value="Gpn"/>
</dbReference>
<comment type="subunit">
    <text evidence="6">Binds to RNA polymerase II (RNAPII).</text>
</comment>
<gene>
    <name evidence="7" type="ORF">PTSG_04337</name>
</gene>
<dbReference type="EMBL" id="GL832964">
    <property type="protein sequence ID" value="EGD72601.1"/>
    <property type="molecule type" value="Genomic_DNA"/>
</dbReference>
<keyword evidence="8" id="KW-1185">Reference proteome</keyword>
<evidence type="ECO:0000313" key="8">
    <source>
        <dbReference type="Proteomes" id="UP000007799"/>
    </source>
</evidence>
<dbReference type="InParanoid" id="F2U893"/>
<evidence type="ECO:0000256" key="1">
    <source>
        <dbReference type="ARBA" id="ARBA00005290"/>
    </source>
</evidence>
<keyword evidence="5 6" id="KW-0342">GTP-binding</keyword>
<dbReference type="STRING" id="946362.F2U893"/>
<organism evidence="8">
    <name type="scientific">Salpingoeca rosetta (strain ATCC 50818 / BSB-021)</name>
    <dbReference type="NCBI Taxonomy" id="946362"/>
    <lineage>
        <taxon>Eukaryota</taxon>
        <taxon>Choanoflagellata</taxon>
        <taxon>Craspedida</taxon>
        <taxon>Salpingoecidae</taxon>
        <taxon>Salpingoeca</taxon>
    </lineage>
</organism>
<sequence>MRYAQLVVGPAGSGKSTYCSTIYSHCQNIKRPCHVVNLDPAAEHFDYDVAVDVRELISVDDAAEYMNLGPNGALIFCMEYILKNLEDFGEKLGDFEDDYLLIDCPGQIELYTHMPLMTRLTNHLQTLGFRLVVVYLLDSQFMCDPAKFFSGAIAALSAMLQLELPHVNVMSKMDLVPKEVRPLIESYMNADTHVLLDELNRTADDKRRRLNLRLAELIEEFGLLQFYPLDKDDEEMITDLVLHVDMCLQYGEHEEPRDVDRMDMADMHWWRERGVSDEDEDVELLSAARVLTQRRTWFGFGQTQEYDTSPPKPWYQRHARDDTDEFDRFSTEERKERIALRREMMDLQEDGADSTNLEAYAAKVADLCIKYNDRLGAAALVDNSDFVQLPEVNKAALEEFLEKTKFD</sequence>
<dbReference type="OrthoDB" id="5839at2759"/>